<keyword evidence="2" id="KW-1185">Reference proteome</keyword>
<evidence type="ECO:0000313" key="2">
    <source>
        <dbReference type="Proteomes" id="UP001383192"/>
    </source>
</evidence>
<name>A0AAW0CNP9_9AGAR</name>
<proteinExistence type="predicted"/>
<dbReference type="EMBL" id="JAYKXP010000036">
    <property type="protein sequence ID" value="KAK7040650.1"/>
    <property type="molecule type" value="Genomic_DNA"/>
</dbReference>
<dbReference type="AlphaFoldDB" id="A0AAW0CNP9"/>
<comment type="caution">
    <text evidence="1">The sequence shown here is derived from an EMBL/GenBank/DDBJ whole genome shotgun (WGS) entry which is preliminary data.</text>
</comment>
<protein>
    <submittedName>
        <fullName evidence="1">Uncharacterized protein</fullName>
    </submittedName>
</protein>
<gene>
    <name evidence="1" type="ORF">VNI00_009555</name>
</gene>
<evidence type="ECO:0000313" key="1">
    <source>
        <dbReference type="EMBL" id="KAK7040650.1"/>
    </source>
</evidence>
<accession>A0AAW0CNP9</accession>
<reference evidence="1 2" key="1">
    <citation type="submission" date="2024-01" db="EMBL/GenBank/DDBJ databases">
        <title>A draft genome for a cacao thread blight-causing isolate of Paramarasmius palmivorus.</title>
        <authorList>
            <person name="Baruah I.K."/>
            <person name="Bukari Y."/>
            <person name="Amoako-Attah I."/>
            <person name="Meinhardt L.W."/>
            <person name="Bailey B.A."/>
            <person name="Cohen S.P."/>
        </authorList>
    </citation>
    <scope>NUCLEOTIDE SEQUENCE [LARGE SCALE GENOMIC DNA]</scope>
    <source>
        <strain evidence="1 2">GH-12</strain>
    </source>
</reference>
<sequence length="255" mass="28810">MPSGARVPQVRPGRSMWPYIKLPCRQIEDLDWCETDNLDSVHAFQLATTVKHATVMSRINPSSWLLPQRNYITNTSLQSLAYYSFVGHLFQQPSEHICRAVRFLALTELTLAASAEFGSLREAVNLVRHSACRLEVLDIRRLYRAEIIEDDFKDLLECTENHLKNLTLHVSFISGVWTSIAEDTINLLADKLADGSAAKLGRIFLKLDPSSYRDAAEERSKLTNSRMVQRLGRVVKSGKLGLELCVHSEEDGPTR</sequence>
<dbReference type="Proteomes" id="UP001383192">
    <property type="component" value="Unassembled WGS sequence"/>
</dbReference>
<organism evidence="1 2">
    <name type="scientific">Paramarasmius palmivorus</name>
    <dbReference type="NCBI Taxonomy" id="297713"/>
    <lineage>
        <taxon>Eukaryota</taxon>
        <taxon>Fungi</taxon>
        <taxon>Dikarya</taxon>
        <taxon>Basidiomycota</taxon>
        <taxon>Agaricomycotina</taxon>
        <taxon>Agaricomycetes</taxon>
        <taxon>Agaricomycetidae</taxon>
        <taxon>Agaricales</taxon>
        <taxon>Marasmiineae</taxon>
        <taxon>Marasmiaceae</taxon>
        <taxon>Paramarasmius</taxon>
    </lineage>
</organism>